<proteinExistence type="predicted"/>
<reference evidence="2 3" key="1">
    <citation type="submission" date="2017-03" db="EMBL/GenBank/DDBJ databases">
        <title>Genome Survey of Euroglyphus maynei.</title>
        <authorList>
            <person name="Arlian L.G."/>
            <person name="Morgan M.S."/>
            <person name="Rider S.D."/>
        </authorList>
    </citation>
    <scope>NUCLEOTIDE SEQUENCE [LARGE SCALE GENOMIC DNA]</scope>
    <source>
        <strain evidence="2">Arlian Lab</strain>
        <tissue evidence="2">Whole body</tissue>
    </source>
</reference>
<gene>
    <name evidence="2" type="ORF">BLA29_001610</name>
</gene>
<dbReference type="EMBL" id="MUJZ01008402">
    <property type="protein sequence ID" value="OTF82454.1"/>
    <property type="molecule type" value="Genomic_DNA"/>
</dbReference>
<evidence type="ECO:0000256" key="1">
    <source>
        <dbReference type="SAM" id="MobiDB-lite"/>
    </source>
</evidence>
<dbReference type="Proteomes" id="UP000194236">
    <property type="component" value="Unassembled WGS sequence"/>
</dbReference>
<feature type="compositionally biased region" description="Low complexity" evidence="1">
    <location>
        <begin position="77"/>
        <end position="91"/>
    </location>
</feature>
<evidence type="ECO:0000313" key="2">
    <source>
        <dbReference type="EMBL" id="OTF82454.1"/>
    </source>
</evidence>
<organism evidence="2 3">
    <name type="scientific">Euroglyphus maynei</name>
    <name type="common">Mayne's house dust mite</name>
    <dbReference type="NCBI Taxonomy" id="6958"/>
    <lineage>
        <taxon>Eukaryota</taxon>
        <taxon>Metazoa</taxon>
        <taxon>Ecdysozoa</taxon>
        <taxon>Arthropoda</taxon>
        <taxon>Chelicerata</taxon>
        <taxon>Arachnida</taxon>
        <taxon>Acari</taxon>
        <taxon>Acariformes</taxon>
        <taxon>Sarcoptiformes</taxon>
        <taxon>Astigmata</taxon>
        <taxon>Psoroptidia</taxon>
        <taxon>Analgoidea</taxon>
        <taxon>Pyroglyphidae</taxon>
        <taxon>Pyroglyphinae</taxon>
        <taxon>Euroglyphus</taxon>
    </lineage>
</organism>
<evidence type="ECO:0000313" key="3">
    <source>
        <dbReference type="Proteomes" id="UP000194236"/>
    </source>
</evidence>
<accession>A0A1Y3BQY2</accession>
<dbReference type="AlphaFoldDB" id="A0A1Y3BQY2"/>
<name>A0A1Y3BQY2_EURMA</name>
<feature type="region of interest" description="Disordered" evidence="1">
    <location>
        <begin position="68"/>
        <end position="134"/>
    </location>
</feature>
<sequence>MNPFGAMAANANSTSDSLCSTFGSAAVAANTMIDSRWPVSPMPSHSIALRAAPSTTITTTSLVIPSSSFNNNGGAQYPTPTAATAPYSTSANSMNCSPPTPNQPPETQSPTGQSSSCSSVATTTTSSCSPGNSSSNGTASSWLCSDSAWQRHGNSTIVTLRRKALEHSVMTIR</sequence>
<feature type="compositionally biased region" description="Low complexity" evidence="1">
    <location>
        <begin position="114"/>
        <end position="134"/>
    </location>
</feature>
<protein>
    <submittedName>
        <fullName evidence="2">Uncharacterized protein</fullName>
    </submittedName>
</protein>
<keyword evidence="3" id="KW-1185">Reference proteome</keyword>
<comment type="caution">
    <text evidence="2">The sequence shown here is derived from an EMBL/GenBank/DDBJ whole genome shotgun (WGS) entry which is preliminary data.</text>
</comment>